<evidence type="ECO:0000313" key="3">
    <source>
        <dbReference type="EMBL" id="UNK47758.1"/>
    </source>
</evidence>
<proteinExistence type="inferred from homology"/>
<dbReference type="RefSeq" id="WP_241915457.1">
    <property type="nucleotide sequence ID" value="NZ_CP093327.1"/>
</dbReference>
<dbReference type="InterPro" id="IPR036291">
    <property type="entry name" value="NAD(P)-bd_dom_sf"/>
</dbReference>
<keyword evidence="2" id="KW-0560">Oxidoreductase</keyword>
<evidence type="ECO:0000256" key="2">
    <source>
        <dbReference type="ARBA" id="ARBA00023002"/>
    </source>
</evidence>
<dbReference type="PROSITE" id="PS00061">
    <property type="entry name" value="ADH_SHORT"/>
    <property type="match status" value="1"/>
</dbReference>
<protein>
    <submittedName>
        <fullName evidence="3">SDR family oxidoreductase</fullName>
    </submittedName>
</protein>
<dbReference type="EMBL" id="CP093327">
    <property type="protein sequence ID" value="UNK47758.1"/>
    <property type="molecule type" value="Genomic_DNA"/>
</dbReference>
<dbReference type="CDD" id="cd05233">
    <property type="entry name" value="SDR_c"/>
    <property type="match status" value="1"/>
</dbReference>
<dbReference type="SUPFAM" id="SSF51735">
    <property type="entry name" value="NAD(P)-binding Rossmann-fold domains"/>
    <property type="match status" value="1"/>
</dbReference>
<name>A0ABY3WBM8_9MICC</name>
<dbReference type="Pfam" id="PF13561">
    <property type="entry name" value="adh_short_C2"/>
    <property type="match status" value="1"/>
</dbReference>
<reference evidence="3 4" key="1">
    <citation type="submission" date="2022-03" db="EMBL/GenBank/DDBJ databases">
        <title>Isotopic signatures of nitrous oxide derived from detoxification processes.</title>
        <authorList>
            <person name="Behrendt U."/>
            <person name="Buchen C."/>
            <person name="Well R."/>
            <person name="Ulrich A."/>
            <person name="Rohe L."/>
            <person name="Kolb S."/>
            <person name="Schloter M."/>
            <person name="Horn M.A."/>
            <person name="Augustin J."/>
        </authorList>
    </citation>
    <scope>NUCLEOTIDE SEQUENCE [LARGE SCALE GENOMIC DNA]</scope>
    <source>
        <strain evidence="3 4">S4-C24</strain>
        <plasmid evidence="3 4">p1</plasmid>
    </source>
</reference>
<comment type="similarity">
    <text evidence="1">Belongs to the short-chain dehydrogenases/reductases (SDR) family.</text>
</comment>
<dbReference type="InterPro" id="IPR020904">
    <property type="entry name" value="Sc_DH/Rdtase_CS"/>
</dbReference>
<dbReference type="Gene3D" id="3.40.50.720">
    <property type="entry name" value="NAD(P)-binding Rossmann-like Domain"/>
    <property type="match status" value="1"/>
</dbReference>
<dbReference type="PRINTS" id="PR00080">
    <property type="entry name" value="SDRFAMILY"/>
</dbReference>
<dbReference type="InterPro" id="IPR002347">
    <property type="entry name" value="SDR_fam"/>
</dbReference>
<geneLocation type="plasmid" evidence="3 4">
    <name>p1</name>
</geneLocation>
<dbReference type="Proteomes" id="UP000829069">
    <property type="component" value="Plasmid p1"/>
</dbReference>
<accession>A0ABY3WBM8</accession>
<gene>
    <name evidence="3" type="ORF">MNQ99_18720</name>
</gene>
<dbReference type="PRINTS" id="PR00081">
    <property type="entry name" value="GDHRDH"/>
</dbReference>
<sequence length="289" mass="29441">MTGTLVPSINPDVDKPRMRKRGIVLTGRLENRSIIVTGAGNGIGQATARILAREGARLLLVDKDKQAVALTAESLQQAGGDARAFAADVTDEDAVAGFTAAALESFGAIDGLFANAGIGGAVIPFAERTEAEFRSVIDVNLIGVFLSLRHVLPVMYSAGRGSIVCTGSIGSARGLPLTAAYNASKHAVLGLVRTVASEAGPHGVRINAVLPGMVDTQMLRTTTTVLAPGVDPALGVQEAGKSVSPIGRAARPEEVGEVAAFLLSDAASYVHGAGIPVDGGALATMGNRP</sequence>
<dbReference type="PANTHER" id="PTHR24321:SF8">
    <property type="entry name" value="ESTRADIOL 17-BETA-DEHYDROGENASE 8-RELATED"/>
    <property type="match status" value="1"/>
</dbReference>
<organism evidence="3 4">
    <name type="scientific">Arthrobacter sulfonylureivorans</name>
    <dbReference type="NCBI Taxonomy" id="2486855"/>
    <lineage>
        <taxon>Bacteria</taxon>
        <taxon>Bacillati</taxon>
        <taxon>Actinomycetota</taxon>
        <taxon>Actinomycetes</taxon>
        <taxon>Micrococcales</taxon>
        <taxon>Micrococcaceae</taxon>
        <taxon>Arthrobacter</taxon>
    </lineage>
</organism>
<keyword evidence="4" id="KW-1185">Reference proteome</keyword>
<keyword evidence="3" id="KW-0614">Plasmid</keyword>
<dbReference type="PANTHER" id="PTHR24321">
    <property type="entry name" value="DEHYDROGENASES, SHORT CHAIN"/>
    <property type="match status" value="1"/>
</dbReference>
<evidence type="ECO:0000256" key="1">
    <source>
        <dbReference type="ARBA" id="ARBA00006484"/>
    </source>
</evidence>
<evidence type="ECO:0000313" key="4">
    <source>
        <dbReference type="Proteomes" id="UP000829069"/>
    </source>
</evidence>